<sequence>MRLQTINHKNDRRWRYRRPSCPTSPSSKSCTLQSSHHRISFELSKSGEGTQTRVIVADFHKALTARSMPICHGLQLCKPLILSVWEKTSSLILGQPLIGLT</sequence>
<dbReference type="AlphaFoldDB" id="A0AAV0R9M8"/>
<keyword evidence="2" id="KW-1185">Reference proteome</keyword>
<dbReference type="Proteomes" id="UP001154282">
    <property type="component" value="Unassembled WGS sequence"/>
</dbReference>
<dbReference type="EMBL" id="CAMGYJ010000010">
    <property type="protein sequence ID" value="CAI0553152.1"/>
    <property type="molecule type" value="Genomic_DNA"/>
</dbReference>
<reference evidence="1" key="1">
    <citation type="submission" date="2022-08" db="EMBL/GenBank/DDBJ databases">
        <authorList>
            <person name="Gutierrez-Valencia J."/>
        </authorList>
    </citation>
    <scope>NUCLEOTIDE SEQUENCE</scope>
</reference>
<protein>
    <submittedName>
        <fullName evidence="1">Uncharacterized protein</fullName>
    </submittedName>
</protein>
<comment type="caution">
    <text evidence="1">The sequence shown here is derived from an EMBL/GenBank/DDBJ whole genome shotgun (WGS) entry which is preliminary data.</text>
</comment>
<evidence type="ECO:0000313" key="1">
    <source>
        <dbReference type="EMBL" id="CAI0553152.1"/>
    </source>
</evidence>
<accession>A0AAV0R9M8</accession>
<name>A0AAV0R9M8_9ROSI</name>
<evidence type="ECO:0000313" key="2">
    <source>
        <dbReference type="Proteomes" id="UP001154282"/>
    </source>
</evidence>
<gene>
    <name evidence="1" type="ORF">LITE_LOCUS46731</name>
</gene>
<proteinExistence type="predicted"/>
<organism evidence="1 2">
    <name type="scientific">Linum tenue</name>
    <dbReference type="NCBI Taxonomy" id="586396"/>
    <lineage>
        <taxon>Eukaryota</taxon>
        <taxon>Viridiplantae</taxon>
        <taxon>Streptophyta</taxon>
        <taxon>Embryophyta</taxon>
        <taxon>Tracheophyta</taxon>
        <taxon>Spermatophyta</taxon>
        <taxon>Magnoliopsida</taxon>
        <taxon>eudicotyledons</taxon>
        <taxon>Gunneridae</taxon>
        <taxon>Pentapetalae</taxon>
        <taxon>rosids</taxon>
        <taxon>fabids</taxon>
        <taxon>Malpighiales</taxon>
        <taxon>Linaceae</taxon>
        <taxon>Linum</taxon>
    </lineage>
</organism>